<accession>A0A644XTZ1</accession>
<reference evidence="2" key="1">
    <citation type="submission" date="2019-08" db="EMBL/GenBank/DDBJ databases">
        <authorList>
            <person name="Kucharzyk K."/>
            <person name="Murdoch R.W."/>
            <person name="Higgins S."/>
            <person name="Loffler F."/>
        </authorList>
    </citation>
    <scope>NUCLEOTIDE SEQUENCE</scope>
</reference>
<feature type="transmembrane region" description="Helical" evidence="1">
    <location>
        <begin position="196"/>
        <end position="214"/>
    </location>
</feature>
<gene>
    <name evidence="2" type="ORF">SDC9_65810</name>
</gene>
<dbReference type="EMBL" id="VSSQ01003167">
    <property type="protein sequence ID" value="MPM19387.1"/>
    <property type="molecule type" value="Genomic_DNA"/>
</dbReference>
<feature type="transmembrane region" description="Helical" evidence="1">
    <location>
        <begin position="173"/>
        <end position="190"/>
    </location>
</feature>
<evidence type="ECO:0000313" key="2">
    <source>
        <dbReference type="EMBL" id="MPM19387.1"/>
    </source>
</evidence>
<dbReference type="AlphaFoldDB" id="A0A644XTZ1"/>
<organism evidence="2">
    <name type="scientific">bioreactor metagenome</name>
    <dbReference type="NCBI Taxonomy" id="1076179"/>
    <lineage>
        <taxon>unclassified sequences</taxon>
        <taxon>metagenomes</taxon>
        <taxon>ecological metagenomes</taxon>
    </lineage>
</organism>
<keyword evidence="1" id="KW-1133">Transmembrane helix</keyword>
<sequence length="224" mass="23769">MDNNYLATWKKKSVRIGAPTNLLAAATAFIPVLWLCSTYNCWPSPSVVLTAWGMVLLSFGPFYIVEPVSYYAALGMTGTYLGFLSGNIGNMRVPVAALALEATDSEPGTLQAEVASTMAICGSIFTNLAFTTLAALVGTAVVAVLPDFIVAALTKYAAAAIFGGTFGSFSIKYPKIAAFALLATLGVKALFAPPAWVMIIFAVFGSLLFARILYQRNHKKDSVN</sequence>
<keyword evidence="1" id="KW-0472">Membrane</keyword>
<comment type="caution">
    <text evidence="2">The sequence shown here is derived from an EMBL/GenBank/DDBJ whole genome shotgun (WGS) entry which is preliminary data.</text>
</comment>
<feature type="transmembrane region" description="Helical" evidence="1">
    <location>
        <begin position="16"/>
        <end position="35"/>
    </location>
</feature>
<keyword evidence="1" id="KW-0812">Transmembrane</keyword>
<feature type="transmembrane region" description="Helical" evidence="1">
    <location>
        <begin position="119"/>
        <end position="142"/>
    </location>
</feature>
<proteinExistence type="predicted"/>
<feature type="transmembrane region" description="Helical" evidence="1">
    <location>
        <begin position="70"/>
        <end position="88"/>
    </location>
</feature>
<evidence type="ECO:0000256" key="1">
    <source>
        <dbReference type="SAM" id="Phobius"/>
    </source>
</evidence>
<feature type="transmembrane region" description="Helical" evidence="1">
    <location>
        <begin position="148"/>
        <end position="166"/>
    </location>
</feature>
<protein>
    <submittedName>
        <fullName evidence="2">Uncharacterized protein</fullName>
    </submittedName>
</protein>
<name>A0A644XTZ1_9ZZZZ</name>